<evidence type="ECO:0000313" key="2">
    <source>
        <dbReference type="EMBL" id="SFK18062.1"/>
    </source>
</evidence>
<evidence type="ECO:0000313" key="1">
    <source>
        <dbReference type="EMBL" id="PHM37742.1"/>
    </source>
</evidence>
<sequence length="129" mass="15027">MKMDISLTIAAKDRMLSKSFRRIYSDIEFLTSLLSSCELNHPIGQRIVIIATDTESEGYFKDNSKDGEFSYFIGIKPIHDTALLKETLFNIMKETFEKIPFTIPDHEQFRRVFSEYEPKFINDNTNNGM</sequence>
<dbReference type="RefSeq" id="WP_092514150.1">
    <property type="nucleotide sequence ID" value="NZ_CAWNQB010000011.1"/>
</dbReference>
<gene>
    <name evidence="2" type="ORF">SAMN05421680_13419</name>
    <name evidence="1" type="ORF">Xmau_03702</name>
</gene>
<dbReference type="EMBL" id="FORG01000034">
    <property type="protein sequence ID" value="SFK18062.1"/>
    <property type="molecule type" value="Genomic_DNA"/>
</dbReference>
<reference evidence="1 4" key="3">
    <citation type="journal article" date="2017" name="Nat. Microbiol.">
        <title>Natural product diversity associated with the nematode symbionts Photorhabdus and Xenorhabdus.</title>
        <authorList>
            <person name="Tobias N.J."/>
            <person name="Wolff H."/>
            <person name="Djahanschiri B."/>
            <person name="Grundmann F."/>
            <person name="Kronenwerth M."/>
            <person name="Shi Y.M."/>
            <person name="Simonyi S."/>
            <person name="Grun P."/>
            <person name="Shapiro-Ilan D."/>
            <person name="Pidot S.J."/>
            <person name="Stinear T.P."/>
            <person name="Ebersberger I."/>
            <person name="Bode H.B."/>
        </authorList>
    </citation>
    <scope>NUCLEOTIDE SEQUENCE [LARGE SCALE GENOMIC DNA]</scope>
    <source>
        <strain evidence="1 4">DSM 17908</strain>
    </source>
</reference>
<evidence type="ECO:0000313" key="4">
    <source>
        <dbReference type="Proteomes" id="UP000224607"/>
    </source>
</evidence>
<reference evidence="3" key="2">
    <citation type="submission" date="2016-10" db="EMBL/GenBank/DDBJ databases">
        <authorList>
            <person name="Varghese N."/>
            <person name="Submissions S."/>
        </authorList>
    </citation>
    <scope>NUCLEOTIDE SEQUENCE [LARGE SCALE GENOMIC DNA]</scope>
    <source>
        <strain evidence="3">DSM 17908</strain>
    </source>
</reference>
<dbReference type="Proteomes" id="UP000198919">
    <property type="component" value="Unassembled WGS sequence"/>
</dbReference>
<evidence type="ECO:0000313" key="3">
    <source>
        <dbReference type="Proteomes" id="UP000198919"/>
    </source>
</evidence>
<accession>A0A1I3XF00</accession>
<proteinExistence type="predicted"/>
<reference evidence="2" key="1">
    <citation type="submission" date="2016-10" db="EMBL/GenBank/DDBJ databases">
        <authorList>
            <person name="de Groot N.N."/>
        </authorList>
    </citation>
    <scope>NUCLEOTIDE SEQUENCE [LARGE SCALE GENOMIC DNA]</scope>
    <source>
        <strain evidence="2">DSM 17908</strain>
    </source>
</reference>
<dbReference type="OrthoDB" id="6637577at2"/>
<keyword evidence="4" id="KW-1185">Reference proteome</keyword>
<dbReference type="AlphaFoldDB" id="A0A1I3XF00"/>
<dbReference type="EMBL" id="NITY01000019">
    <property type="protein sequence ID" value="PHM37742.1"/>
    <property type="molecule type" value="Genomic_DNA"/>
</dbReference>
<organism evidence="2 3">
    <name type="scientific">Xenorhabdus mauleonii</name>
    <dbReference type="NCBI Taxonomy" id="351675"/>
    <lineage>
        <taxon>Bacteria</taxon>
        <taxon>Pseudomonadati</taxon>
        <taxon>Pseudomonadota</taxon>
        <taxon>Gammaproteobacteria</taxon>
        <taxon>Enterobacterales</taxon>
        <taxon>Morganellaceae</taxon>
        <taxon>Xenorhabdus</taxon>
    </lineage>
</organism>
<dbReference type="Proteomes" id="UP000224607">
    <property type="component" value="Unassembled WGS sequence"/>
</dbReference>
<protein>
    <submittedName>
        <fullName evidence="2">Uncharacterized protein</fullName>
    </submittedName>
</protein>
<name>A0A1I3XF00_9GAMM</name>